<dbReference type="PANTHER" id="PTHR11905:SF26">
    <property type="entry name" value="A DISINTEGRIN AND METALLOPEPTIDASE DOMAIN 3"/>
    <property type="match status" value="1"/>
</dbReference>
<comment type="caution">
    <text evidence="1">The sequence shown here is derived from an EMBL/GenBank/DDBJ whole genome shotgun (WGS) entry which is preliminary data.</text>
</comment>
<protein>
    <submittedName>
        <fullName evidence="1">Uncharacterized protein</fullName>
    </submittedName>
</protein>
<dbReference type="GO" id="GO:0005886">
    <property type="term" value="C:plasma membrane"/>
    <property type="evidence" value="ECO:0007669"/>
    <property type="project" value="TreeGrafter"/>
</dbReference>
<dbReference type="AlphaFoldDB" id="A0A212C367"/>
<gene>
    <name evidence="1" type="ORF">Celaphus_00019360</name>
</gene>
<feature type="non-terminal residue" evidence="1">
    <location>
        <position position="85"/>
    </location>
</feature>
<dbReference type="GO" id="GO:0007339">
    <property type="term" value="P:binding of sperm to zona pellucida"/>
    <property type="evidence" value="ECO:0007669"/>
    <property type="project" value="TreeGrafter"/>
</dbReference>
<accession>A0A212C367</accession>
<keyword evidence="2" id="KW-1185">Reference proteome</keyword>
<dbReference type="Proteomes" id="UP000242450">
    <property type="component" value="Chromosome 32"/>
</dbReference>
<organism evidence="1 2">
    <name type="scientific">Cervus elaphus hippelaphus</name>
    <name type="common">European red deer</name>
    <dbReference type="NCBI Taxonomy" id="46360"/>
    <lineage>
        <taxon>Eukaryota</taxon>
        <taxon>Metazoa</taxon>
        <taxon>Chordata</taxon>
        <taxon>Craniata</taxon>
        <taxon>Vertebrata</taxon>
        <taxon>Euteleostomi</taxon>
        <taxon>Mammalia</taxon>
        <taxon>Eutheria</taxon>
        <taxon>Laurasiatheria</taxon>
        <taxon>Artiodactyla</taxon>
        <taxon>Ruminantia</taxon>
        <taxon>Pecora</taxon>
        <taxon>Cervidae</taxon>
        <taxon>Cervinae</taxon>
        <taxon>Cervus</taxon>
    </lineage>
</organism>
<evidence type="ECO:0000313" key="1">
    <source>
        <dbReference type="EMBL" id="OWK00304.1"/>
    </source>
</evidence>
<dbReference type="PANTHER" id="PTHR11905">
    <property type="entry name" value="ADAM A DISINTEGRIN AND METALLOPROTEASE DOMAIN"/>
    <property type="match status" value="1"/>
</dbReference>
<feature type="non-terminal residue" evidence="1">
    <location>
        <position position="1"/>
    </location>
</feature>
<name>A0A212C367_CEREH</name>
<dbReference type="OrthoDB" id="10069899at2759"/>
<sequence>DHCFYQGHAAEIPNSVVTLSTCSGLRGLLQLENVSYGIEPLVSSATYEHIVYQIKDNKIDFSPIAENYSTTQLTDKSYKIFVKSE</sequence>
<dbReference type="GO" id="GO:0008584">
    <property type="term" value="P:male gonad development"/>
    <property type="evidence" value="ECO:0007669"/>
    <property type="project" value="TreeGrafter"/>
</dbReference>
<reference evidence="1 2" key="1">
    <citation type="journal article" date="2018" name="Mol. Genet. Genomics">
        <title>The red deer Cervus elaphus genome CerEla1.0: sequencing, annotating, genes, and chromosomes.</title>
        <authorList>
            <person name="Bana N.A."/>
            <person name="Nyiri A."/>
            <person name="Nagy J."/>
            <person name="Frank K."/>
            <person name="Nagy T."/>
            <person name="Steger V."/>
            <person name="Schiller M."/>
            <person name="Lakatos P."/>
            <person name="Sugar L."/>
            <person name="Horn P."/>
            <person name="Barta E."/>
            <person name="Orosz L."/>
        </authorList>
    </citation>
    <scope>NUCLEOTIDE SEQUENCE [LARGE SCALE GENOMIC DNA]</scope>
    <source>
        <strain evidence="1">Hungarian</strain>
    </source>
</reference>
<dbReference type="EMBL" id="MKHE01000032">
    <property type="protein sequence ID" value="OWK00304.1"/>
    <property type="molecule type" value="Genomic_DNA"/>
</dbReference>
<proteinExistence type="predicted"/>
<dbReference type="GO" id="GO:0007155">
    <property type="term" value="P:cell adhesion"/>
    <property type="evidence" value="ECO:0007669"/>
    <property type="project" value="TreeGrafter"/>
</dbReference>
<evidence type="ECO:0000313" key="2">
    <source>
        <dbReference type="Proteomes" id="UP000242450"/>
    </source>
</evidence>